<name>A0AA35PXN9_9HYPO</name>
<feature type="region of interest" description="Disordered" evidence="1">
    <location>
        <begin position="1"/>
        <end position="37"/>
    </location>
</feature>
<protein>
    <submittedName>
        <fullName evidence="2">Uncharacterized protein</fullName>
    </submittedName>
</protein>
<proteinExistence type="predicted"/>
<evidence type="ECO:0000313" key="2">
    <source>
        <dbReference type="EMBL" id="CAI6032109.1"/>
    </source>
</evidence>
<dbReference type="Proteomes" id="UP001160390">
    <property type="component" value="Unassembled WGS sequence"/>
</dbReference>
<dbReference type="EMBL" id="CABFNP030000511">
    <property type="protein sequence ID" value="CAI6032109.1"/>
    <property type="molecule type" value="Genomic_DNA"/>
</dbReference>
<dbReference type="AlphaFoldDB" id="A0AA35PXN9"/>
<evidence type="ECO:0000313" key="3">
    <source>
        <dbReference type="Proteomes" id="UP001160390"/>
    </source>
</evidence>
<evidence type="ECO:0000256" key="1">
    <source>
        <dbReference type="SAM" id="MobiDB-lite"/>
    </source>
</evidence>
<organism evidence="2 3">
    <name type="scientific">Clonostachys chloroleuca</name>
    <dbReference type="NCBI Taxonomy" id="1926264"/>
    <lineage>
        <taxon>Eukaryota</taxon>
        <taxon>Fungi</taxon>
        <taxon>Dikarya</taxon>
        <taxon>Ascomycota</taxon>
        <taxon>Pezizomycotina</taxon>
        <taxon>Sordariomycetes</taxon>
        <taxon>Hypocreomycetidae</taxon>
        <taxon>Hypocreales</taxon>
        <taxon>Bionectriaceae</taxon>
        <taxon>Clonostachys</taxon>
    </lineage>
</organism>
<comment type="caution">
    <text evidence="2">The sequence shown here is derived from an EMBL/GenBank/DDBJ whole genome shotgun (WGS) entry which is preliminary data.</text>
</comment>
<gene>
    <name evidence="2" type="ORF">CCHLO57077_00010949</name>
</gene>
<reference evidence="2" key="1">
    <citation type="submission" date="2023-01" db="EMBL/GenBank/DDBJ databases">
        <authorList>
            <person name="Piombo E."/>
        </authorList>
    </citation>
    <scope>NUCLEOTIDE SEQUENCE</scope>
</reference>
<accession>A0AA35PXN9</accession>
<keyword evidence="3" id="KW-1185">Reference proteome</keyword>
<sequence>MGHKHSKPSEDPGGTGSTRATKPKFHPPGQQPPAYDNCDKTAWLPRENVLLIIENMNIIMKEVVGELDNELDGSSDVLVASGHIRESCTVAARTVTKTMLPNITHKSLVSDLYECSTRLEELSQALVRDVAVDKEVAVILISANAVTKAAYMAKSTSKDYRTGTWAAVIGITMHRIGARIASRKYKSLSQDLVA</sequence>